<dbReference type="EMBL" id="BK015766">
    <property type="protein sequence ID" value="DAE24077.1"/>
    <property type="molecule type" value="Genomic_DNA"/>
</dbReference>
<dbReference type="SUPFAM" id="SSF88659">
    <property type="entry name" value="Sigma3 and sigma4 domains of RNA polymerase sigma factors"/>
    <property type="match status" value="1"/>
</dbReference>
<keyword evidence="1" id="KW-0175">Coiled coil</keyword>
<organism evidence="2">
    <name type="scientific">Siphoviridae sp. ctg6Y13</name>
    <dbReference type="NCBI Taxonomy" id="2826419"/>
    <lineage>
        <taxon>Viruses</taxon>
        <taxon>Duplodnaviria</taxon>
        <taxon>Heunggongvirae</taxon>
        <taxon>Uroviricota</taxon>
        <taxon>Caudoviricetes</taxon>
    </lineage>
</organism>
<protein>
    <submittedName>
        <fullName evidence="2">Uncharacterized protein</fullName>
    </submittedName>
</protein>
<dbReference type="InterPro" id="IPR013324">
    <property type="entry name" value="RNA_pol_sigma_r3/r4-like"/>
</dbReference>
<name>A0A8S5QZC2_9CAUD</name>
<proteinExistence type="predicted"/>
<evidence type="ECO:0000256" key="1">
    <source>
        <dbReference type="SAM" id="Coils"/>
    </source>
</evidence>
<feature type="coiled-coil region" evidence="1">
    <location>
        <begin position="76"/>
        <end position="117"/>
    </location>
</feature>
<sequence length="174" mass="20675">MATARAIAEEVAKILKEDREFKIQKNLTPFQRTEKLLYELKYLKGAIEVKRERLSGLHNAPVLLSKKETGVNVQATKKYLSEVEKIENMIENCENEIKRLEHVVSMTENALKNIEDDKYYKIIELKYFEEMTLEYVAEKFKVDERTIRRQKNRLVNRLRVLIFSDSVIQDIMKY</sequence>
<evidence type="ECO:0000313" key="2">
    <source>
        <dbReference type="EMBL" id="DAE24077.1"/>
    </source>
</evidence>
<dbReference type="InterPro" id="IPR036388">
    <property type="entry name" value="WH-like_DNA-bd_sf"/>
</dbReference>
<dbReference type="Gene3D" id="1.10.10.10">
    <property type="entry name" value="Winged helix-like DNA-binding domain superfamily/Winged helix DNA-binding domain"/>
    <property type="match status" value="1"/>
</dbReference>
<accession>A0A8S5QZC2</accession>
<reference evidence="2" key="1">
    <citation type="journal article" date="2021" name="Proc. Natl. Acad. Sci. U.S.A.">
        <title>A Catalog of Tens of Thousands of Viruses from Human Metagenomes Reveals Hidden Associations with Chronic Diseases.</title>
        <authorList>
            <person name="Tisza M.J."/>
            <person name="Buck C.B."/>
        </authorList>
    </citation>
    <scope>NUCLEOTIDE SEQUENCE</scope>
    <source>
        <strain evidence="2">Ctg6Y13</strain>
    </source>
</reference>